<accession>A0A371FBK6</accession>
<gene>
    <name evidence="1" type="ORF">CR513_44424</name>
</gene>
<dbReference type="Proteomes" id="UP000257109">
    <property type="component" value="Unassembled WGS sequence"/>
</dbReference>
<reference evidence="1" key="1">
    <citation type="submission" date="2018-05" db="EMBL/GenBank/DDBJ databases">
        <title>Draft genome of Mucuna pruriens seed.</title>
        <authorList>
            <person name="Nnadi N.E."/>
            <person name="Vos R."/>
            <person name="Hasami M.H."/>
            <person name="Devisetty U.K."/>
            <person name="Aguiy J.C."/>
        </authorList>
    </citation>
    <scope>NUCLEOTIDE SEQUENCE [LARGE SCALE GENOMIC DNA]</scope>
    <source>
        <strain evidence="1">JCA_2017</strain>
    </source>
</reference>
<feature type="non-terminal residue" evidence="1">
    <location>
        <position position="1"/>
    </location>
</feature>
<evidence type="ECO:0000313" key="1">
    <source>
        <dbReference type="EMBL" id="RDX75670.1"/>
    </source>
</evidence>
<dbReference type="AlphaFoldDB" id="A0A371FBK6"/>
<protein>
    <submittedName>
        <fullName evidence="1">Uncharacterized protein</fullName>
    </submittedName>
</protein>
<dbReference type="EMBL" id="QJKJ01009755">
    <property type="protein sequence ID" value="RDX75670.1"/>
    <property type="molecule type" value="Genomic_DNA"/>
</dbReference>
<organism evidence="1 2">
    <name type="scientific">Mucuna pruriens</name>
    <name type="common">Velvet bean</name>
    <name type="synonym">Dolichos pruriens</name>
    <dbReference type="NCBI Taxonomy" id="157652"/>
    <lineage>
        <taxon>Eukaryota</taxon>
        <taxon>Viridiplantae</taxon>
        <taxon>Streptophyta</taxon>
        <taxon>Embryophyta</taxon>
        <taxon>Tracheophyta</taxon>
        <taxon>Spermatophyta</taxon>
        <taxon>Magnoliopsida</taxon>
        <taxon>eudicotyledons</taxon>
        <taxon>Gunneridae</taxon>
        <taxon>Pentapetalae</taxon>
        <taxon>rosids</taxon>
        <taxon>fabids</taxon>
        <taxon>Fabales</taxon>
        <taxon>Fabaceae</taxon>
        <taxon>Papilionoideae</taxon>
        <taxon>50 kb inversion clade</taxon>
        <taxon>NPAAA clade</taxon>
        <taxon>indigoferoid/millettioid clade</taxon>
        <taxon>Phaseoleae</taxon>
        <taxon>Mucuna</taxon>
    </lineage>
</organism>
<proteinExistence type="predicted"/>
<sequence>MTGDASWKTLCGHIEQPTRLRWECLPIELSLTKLVIYQSRSSIKLTGRSRKVRDEANGRTFKVNRHQVKPYHEGPNLSLNMDEVEVIELIEPIILEDTPEEIPDSLHVQVKGKPDEVKVN</sequence>
<name>A0A371FBK6_MUCPR</name>
<comment type="caution">
    <text evidence="1">The sequence shown here is derived from an EMBL/GenBank/DDBJ whole genome shotgun (WGS) entry which is preliminary data.</text>
</comment>
<keyword evidence="2" id="KW-1185">Reference proteome</keyword>
<evidence type="ECO:0000313" key="2">
    <source>
        <dbReference type="Proteomes" id="UP000257109"/>
    </source>
</evidence>